<evidence type="ECO:0000313" key="2">
    <source>
        <dbReference type="Proteomes" id="UP001153292"/>
    </source>
</evidence>
<dbReference type="EMBL" id="OU963894">
    <property type="protein sequence ID" value="CAH0397273.1"/>
    <property type="molecule type" value="Genomic_DNA"/>
</dbReference>
<evidence type="ECO:0008006" key="3">
    <source>
        <dbReference type="Google" id="ProtNLM"/>
    </source>
</evidence>
<accession>A0ABN8APH1</accession>
<organism evidence="1 2">
    <name type="scientific">Chilo suppressalis</name>
    <name type="common">Asiatic rice borer moth</name>
    <dbReference type="NCBI Taxonomy" id="168631"/>
    <lineage>
        <taxon>Eukaryota</taxon>
        <taxon>Metazoa</taxon>
        <taxon>Ecdysozoa</taxon>
        <taxon>Arthropoda</taxon>
        <taxon>Hexapoda</taxon>
        <taxon>Insecta</taxon>
        <taxon>Pterygota</taxon>
        <taxon>Neoptera</taxon>
        <taxon>Endopterygota</taxon>
        <taxon>Lepidoptera</taxon>
        <taxon>Glossata</taxon>
        <taxon>Ditrysia</taxon>
        <taxon>Pyraloidea</taxon>
        <taxon>Crambidae</taxon>
        <taxon>Crambinae</taxon>
        <taxon>Chilo</taxon>
    </lineage>
</organism>
<name>A0ABN8APH1_CHISP</name>
<gene>
    <name evidence="1" type="ORF">CHILSU_LOCUS339</name>
</gene>
<evidence type="ECO:0000313" key="1">
    <source>
        <dbReference type="EMBL" id="CAH0397273.1"/>
    </source>
</evidence>
<dbReference type="Proteomes" id="UP001153292">
    <property type="component" value="Chromosome 1"/>
</dbReference>
<reference evidence="1" key="1">
    <citation type="submission" date="2021-12" db="EMBL/GenBank/DDBJ databases">
        <authorList>
            <person name="King R."/>
        </authorList>
    </citation>
    <scope>NUCLEOTIDE SEQUENCE</scope>
</reference>
<keyword evidence="2" id="KW-1185">Reference proteome</keyword>
<proteinExistence type="predicted"/>
<protein>
    <recommendedName>
        <fullName evidence="3">Secreted protein</fullName>
    </recommendedName>
</protein>
<sequence>MNYTIGTIVFALELLLFRRGDLRGRVVCTPCFKVSPTREVSGSNPGEGRCLCDEYEHLYTSHGCIYICMYLPMYIRKFIVTHKNFSFGMLTAKKFIEFEFRIVHENKNACVQNHGGHFE</sequence>